<accession>A0AAJ5WMB6</accession>
<dbReference type="Proteomes" id="UP001220610">
    <property type="component" value="Chromosome"/>
</dbReference>
<name>A0AAJ5WMB6_9BACT</name>
<evidence type="ECO:0000313" key="3">
    <source>
        <dbReference type="Proteomes" id="UP001220610"/>
    </source>
</evidence>
<dbReference type="EMBL" id="CP119311">
    <property type="protein sequence ID" value="WEK34571.1"/>
    <property type="molecule type" value="Genomic_DNA"/>
</dbReference>
<proteinExistence type="predicted"/>
<gene>
    <name evidence="2" type="ORF">P0Y53_18955</name>
</gene>
<reference evidence="2" key="1">
    <citation type="submission" date="2023-03" db="EMBL/GenBank/DDBJ databases">
        <title>Andean soil-derived lignocellulolytic bacterial consortium as a source of novel taxa and putative plastic-active enzymes.</title>
        <authorList>
            <person name="Diaz-Garcia L."/>
            <person name="Chuvochina M."/>
            <person name="Feuerriegel G."/>
            <person name="Bunk B."/>
            <person name="Sproer C."/>
            <person name="Streit W.R."/>
            <person name="Rodriguez L.M."/>
            <person name="Overmann J."/>
            <person name="Jimenez D.J."/>
        </authorList>
    </citation>
    <scope>NUCLEOTIDE SEQUENCE</scope>
    <source>
        <strain evidence="2">MAG 7</strain>
    </source>
</reference>
<feature type="signal peptide" evidence="1">
    <location>
        <begin position="1"/>
        <end position="30"/>
    </location>
</feature>
<protein>
    <submittedName>
        <fullName evidence="2">Uncharacterized protein</fullName>
    </submittedName>
</protein>
<keyword evidence="1" id="KW-0732">Signal</keyword>
<evidence type="ECO:0000313" key="2">
    <source>
        <dbReference type="EMBL" id="WEK34571.1"/>
    </source>
</evidence>
<feature type="chain" id="PRO_5042491275" evidence="1">
    <location>
        <begin position="31"/>
        <end position="449"/>
    </location>
</feature>
<sequence>MRLPTQPHPLLRPLAALATVLALGVLPAAAQQTYPITADSVLLTNGDCPAELILGNGTRAINGPLFNVSNGRTVFKAFKKLNNQAFILGADTINFNVDAATNALLDSLKLYNTRYYYWNANPGFDQPAILGTNDNQDLILKSFVDRIRIFKNGNVAIGYNLADNGNMLNVGGNARGRDTLFSGITNVSTQLMVNAGGITKFIVNPDNTILTSMLGATNKGGLTIRWNFPSSSQHTDIGWAAGDTEKMSFGNWSNQEAPVFTPMLIYWPSGSITINDTAGSNRIFYINGSVGILKDSLPFTSTLASHHFVVQDAGTNQLERMPYTAAANAFMDQVRKDTLSTGASISRTISTITPANDQSGFLDCRFVGQSADGEAMAVFRKTISFRKKAGVVILGSMTARQTDYIETSLEGCSVNFDTLNGAILVQVNGAAATTIQWKAAIAITIHSTL</sequence>
<organism evidence="2 3">
    <name type="scientific">Candidatus Pseudobacter hemicellulosilyticus</name>
    <dbReference type="NCBI Taxonomy" id="3121375"/>
    <lineage>
        <taxon>Bacteria</taxon>
        <taxon>Pseudomonadati</taxon>
        <taxon>Bacteroidota</taxon>
        <taxon>Chitinophagia</taxon>
        <taxon>Chitinophagales</taxon>
        <taxon>Chitinophagaceae</taxon>
        <taxon>Pseudobacter</taxon>
    </lineage>
</organism>
<dbReference type="AlphaFoldDB" id="A0AAJ5WMB6"/>
<evidence type="ECO:0000256" key="1">
    <source>
        <dbReference type="SAM" id="SignalP"/>
    </source>
</evidence>